<reference evidence="1" key="1">
    <citation type="submission" date="2022-02" db="EMBL/GenBank/DDBJ databases">
        <title>Plant Genome Project.</title>
        <authorList>
            <person name="Zhang R.-G."/>
        </authorList>
    </citation>
    <scope>NUCLEOTIDE SEQUENCE</scope>
    <source>
        <strain evidence="1">AT1</strain>
    </source>
</reference>
<evidence type="ECO:0000313" key="1">
    <source>
        <dbReference type="EMBL" id="KAI8525508.1"/>
    </source>
</evidence>
<organism evidence="1 2">
    <name type="scientific">Rhododendron molle</name>
    <name type="common">Chinese azalea</name>
    <name type="synonym">Azalea mollis</name>
    <dbReference type="NCBI Taxonomy" id="49168"/>
    <lineage>
        <taxon>Eukaryota</taxon>
        <taxon>Viridiplantae</taxon>
        <taxon>Streptophyta</taxon>
        <taxon>Embryophyta</taxon>
        <taxon>Tracheophyta</taxon>
        <taxon>Spermatophyta</taxon>
        <taxon>Magnoliopsida</taxon>
        <taxon>eudicotyledons</taxon>
        <taxon>Gunneridae</taxon>
        <taxon>Pentapetalae</taxon>
        <taxon>asterids</taxon>
        <taxon>Ericales</taxon>
        <taxon>Ericaceae</taxon>
        <taxon>Ericoideae</taxon>
        <taxon>Rhodoreae</taxon>
        <taxon>Rhododendron</taxon>
    </lineage>
</organism>
<protein>
    <submittedName>
        <fullName evidence="1">Uncharacterized protein</fullName>
    </submittedName>
</protein>
<sequence length="103" mass="11135">MNVFRGSDVLSTGSINPFFVQGEYFAKKGAILMLKHGRIECFHACVAGCGYKFEIPSQKVDTIHPNRPVKPPPVKKPPPPPFDSSKTTVDSSATTEDILSASA</sequence>
<dbReference type="EMBL" id="CM046400">
    <property type="protein sequence ID" value="KAI8525508.1"/>
    <property type="molecule type" value="Genomic_DNA"/>
</dbReference>
<evidence type="ECO:0000313" key="2">
    <source>
        <dbReference type="Proteomes" id="UP001062846"/>
    </source>
</evidence>
<keyword evidence="2" id="KW-1185">Reference proteome</keyword>
<gene>
    <name evidence="1" type="ORF">RHMOL_Rhmol13G0235400</name>
</gene>
<proteinExistence type="predicted"/>
<comment type="caution">
    <text evidence="1">The sequence shown here is derived from an EMBL/GenBank/DDBJ whole genome shotgun (WGS) entry which is preliminary data.</text>
</comment>
<dbReference type="Proteomes" id="UP001062846">
    <property type="component" value="Chromosome 13"/>
</dbReference>
<name>A0ACC0LBF1_RHOML</name>
<accession>A0ACC0LBF1</accession>